<dbReference type="SUPFAM" id="SSF55469">
    <property type="entry name" value="FMN-dependent nitroreductase-like"/>
    <property type="match status" value="1"/>
</dbReference>
<evidence type="ECO:0000313" key="4">
    <source>
        <dbReference type="EMBL" id="MAG21699.1"/>
    </source>
</evidence>
<dbReference type="GO" id="GO:0016491">
    <property type="term" value="F:oxidoreductase activity"/>
    <property type="evidence" value="ECO:0007669"/>
    <property type="project" value="UniProtKB-KW"/>
</dbReference>
<dbReference type="Pfam" id="PF00881">
    <property type="entry name" value="Nitroreductase"/>
    <property type="match status" value="2"/>
</dbReference>
<evidence type="ECO:0000256" key="1">
    <source>
        <dbReference type="ARBA" id="ARBA00007118"/>
    </source>
</evidence>
<dbReference type="Proteomes" id="UP000226592">
    <property type="component" value="Unassembled WGS sequence"/>
</dbReference>
<dbReference type="CDD" id="cd02062">
    <property type="entry name" value="Nitro_FMN_reductase"/>
    <property type="match status" value="1"/>
</dbReference>
<evidence type="ECO:0000259" key="3">
    <source>
        <dbReference type="Pfam" id="PF00881"/>
    </source>
</evidence>
<dbReference type="EMBL" id="NZBU01000001">
    <property type="protein sequence ID" value="MAG21699.1"/>
    <property type="molecule type" value="Genomic_DNA"/>
</dbReference>
<dbReference type="InterPro" id="IPR000415">
    <property type="entry name" value="Nitroreductase-like"/>
</dbReference>
<dbReference type="PANTHER" id="PTHR43673:SF10">
    <property type="entry name" value="NADH DEHYDROGENASE_NAD(P)H NITROREDUCTASE XCC3605-RELATED"/>
    <property type="match status" value="1"/>
</dbReference>
<reference evidence="5" key="1">
    <citation type="submission" date="2017-09" db="EMBL/GenBank/DDBJ databases">
        <title>The Reconstruction of 2,631 Draft Metagenome-Assembled Genomes from the Global Oceans.</title>
        <authorList>
            <person name="Tully B.J."/>
            <person name="Graham E.D."/>
            <person name="Heidelberg J.F."/>
        </authorList>
    </citation>
    <scope>NUCLEOTIDE SEQUENCE [LARGE SCALE GENOMIC DNA]</scope>
</reference>
<organism evidence="4 5">
    <name type="scientific">Candidatus Iainarchaeum sp</name>
    <dbReference type="NCBI Taxonomy" id="3101447"/>
    <lineage>
        <taxon>Archaea</taxon>
        <taxon>Candidatus Iainarchaeota</taxon>
        <taxon>Candidatus Iainarchaeia</taxon>
        <taxon>Candidatus Iainarchaeales</taxon>
        <taxon>Candidatus Iainarchaeaceae</taxon>
        <taxon>Candidatus Iainarchaeum</taxon>
    </lineage>
</organism>
<evidence type="ECO:0000256" key="2">
    <source>
        <dbReference type="ARBA" id="ARBA00023002"/>
    </source>
</evidence>
<keyword evidence="2" id="KW-0560">Oxidoreductase</keyword>
<dbReference type="AlphaFoldDB" id="A0A2D6LZX7"/>
<dbReference type="PANTHER" id="PTHR43673">
    <property type="entry name" value="NAD(P)H NITROREDUCTASE YDGI-RELATED"/>
    <property type="match status" value="1"/>
</dbReference>
<comment type="caution">
    <text evidence="4">The sequence shown here is derived from an EMBL/GenBank/DDBJ whole genome shotgun (WGS) entry which is preliminary data.</text>
</comment>
<name>A0A2D6LZX7_9ARCH</name>
<dbReference type="InterPro" id="IPR029479">
    <property type="entry name" value="Nitroreductase"/>
</dbReference>
<gene>
    <name evidence="4" type="ORF">CL943_00135</name>
</gene>
<evidence type="ECO:0000313" key="5">
    <source>
        <dbReference type="Proteomes" id="UP000226592"/>
    </source>
</evidence>
<protein>
    <recommendedName>
        <fullName evidence="3">Nitroreductase domain-containing protein</fullName>
    </recommendedName>
</protein>
<sequence length="191" mass="21262">MELSEALKERRTIRRFQGKPVEFKLLGTCVEAARLAPSARNTQELEFIAVNKPETVGELNGVVRFGGVVKEKGRIKGEEPKSFIIIVSDDLRSDEDYTKTNVGIAAGAIVLSAWEQGLGCCIMGAIDREKIEEILGTPREYSVELAIAIGFPSENPVLEEAEDDKLGYWVEKGELHIPKRKLGKVLHKNKW</sequence>
<comment type="similarity">
    <text evidence="1">Belongs to the nitroreductase family.</text>
</comment>
<feature type="domain" description="Nitroreductase" evidence="3">
    <location>
        <begin position="91"/>
        <end position="150"/>
    </location>
</feature>
<accession>A0A2D6LZX7</accession>
<dbReference type="Gene3D" id="3.40.109.10">
    <property type="entry name" value="NADH Oxidase"/>
    <property type="match status" value="1"/>
</dbReference>
<proteinExistence type="inferred from homology"/>
<feature type="domain" description="Nitroreductase" evidence="3">
    <location>
        <begin position="7"/>
        <end position="56"/>
    </location>
</feature>